<evidence type="ECO:0000256" key="1">
    <source>
        <dbReference type="ARBA" id="ARBA00022737"/>
    </source>
</evidence>
<dbReference type="GO" id="GO:0007264">
    <property type="term" value="P:small GTPase-mediated signal transduction"/>
    <property type="evidence" value="ECO:0007669"/>
    <property type="project" value="InterPro"/>
</dbReference>
<reference evidence="7" key="1">
    <citation type="submission" date="2012-07" db="EMBL/GenBank/DDBJ databases">
        <title>Genome of the Chinese tree shrew, a rising model animal genetically related to primates.</title>
        <authorList>
            <person name="Zhang G."/>
            <person name="Fan Y."/>
            <person name="Yao Y."/>
            <person name="Huang Z."/>
        </authorList>
    </citation>
    <scope>NUCLEOTIDE SEQUENCE [LARGE SCALE GENOMIC DNA]</scope>
</reference>
<dbReference type="PROSITE" id="PS50106">
    <property type="entry name" value="PDZ"/>
    <property type="match status" value="1"/>
</dbReference>
<feature type="region of interest" description="Disordered" evidence="2">
    <location>
        <begin position="263"/>
        <end position="293"/>
    </location>
</feature>
<evidence type="ECO:0000259" key="4">
    <source>
        <dbReference type="PROSITE" id="PS50010"/>
    </source>
</evidence>
<dbReference type="Gene3D" id="6.10.140.680">
    <property type="match status" value="1"/>
</dbReference>
<dbReference type="PROSITE" id="PS50010">
    <property type="entry name" value="DH_2"/>
    <property type="match status" value="1"/>
</dbReference>
<dbReference type="InterPro" id="IPR001849">
    <property type="entry name" value="PH_domain"/>
</dbReference>
<dbReference type="PROSITE" id="PS00741">
    <property type="entry name" value="DH_1"/>
    <property type="match status" value="1"/>
</dbReference>
<dbReference type="InParanoid" id="L9LCU3"/>
<dbReference type="EMBL" id="KB320391">
    <property type="protein sequence ID" value="ELW72748.1"/>
    <property type="molecule type" value="Genomic_DNA"/>
</dbReference>
<dbReference type="InterPro" id="IPR055230">
    <property type="entry name" value="PH_Tiam1/2"/>
</dbReference>
<dbReference type="CDD" id="cd00160">
    <property type="entry name" value="RhoGEF"/>
    <property type="match status" value="1"/>
</dbReference>
<dbReference type="Pfam" id="PF18385">
    <property type="entry name" value="Tiam_CC_Ex"/>
    <property type="match status" value="1"/>
</dbReference>
<proteinExistence type="predicted"/>
<dbReference type="GO" id="GO:0005085">
    <property type="term" value="F:guanyl-nucleotide exchange factor activity"/>
    <property type="evidence" value="ECO:0007669"/>
    <property type="project" value="InterPro"/>
</dbReference>
<feature type="region of interest" description="Disordered" evidence="2">
    <location>
        <begin position="388"/>
        <end position="410"/>
    </location>
</feature>
<reference evidence="7" key="2">
    <citation type="journal article" date="2013" name="Nat. Commun.">
        <title>Genome of the Chinese tree shrew.</title>
        <authorList>
            <person name="Fan Y."/>
            <person name="Huang Z.Y."/>
            <person name="Cao C.C."/>
            <person name="Chen C.S."/>
            <person name="Chen Y.X."/>
            <person name="Fan D.D."/>
            <person name="He J."/>
            <person name="Hou H.L."/>
            <person name="Hu L."/>
            <person name="Hu X.T."/>
            <person name="Jiang X.T."/>
            <person name="Lai R."/>
            <person name="Lang Y.S."/>
            <person name="Liang B."/>
            <person name="Liao S.G."/>
            <person name="Mu D."/>
            <person name="Ma Y.Y."/>
            <person name="Niu Y.Y."/>
            <person name="Sun X.Q."/>
            <person name="Xia J.Q."/>
            <person name="Xiao J."/>
            <person name="Xiong Z.Q."/>
            <person name="Xu L."/>
            <person name="Yang L."/>
            <person name="Zhang Y."/>
            <person name="Zhao W."/>
            <person name="Zhao X.D."/>
            <person name="Zheng Y.T."/>
            <person name="Zhou J.M."/>
            <person name="Zhu Y.B."/>
            <person name="Zhang G.J."/>
            <person name="Wang J."/>
            <person name="Yao Y.G."/>
        </authorList>
    </citation>
    <scope>NUCLEOTIDE SEQUENCE [LARGE SCALE GENOMIC DNA]</scope>
</reference>
<dbReference type="Pfam" id="PF00621">
    <property type="entry name" value="RhoGEF"/>
    <property type="match status" value="1"/>
</dbReference>
<feature type="compositionally biased region" description="Basic and acidic residues" evidence="2">
    <location>
        <begin position="1512"/>
        <end position="1521"/>
    </location>
</feature>
<evidence type="ECO:0000256" key="2">
    <source>
        <dbReference type="SAM" id="MobiDB-lite"/>
    </source>
</evidence>
<dbReference type="InterPro" id="IPR040655">
    <property type="entry name" value="TIAM1_CC-Ex"/>
</dbReference>
<evidence type="ECO:0000313" key="6">
    <source>
        <dbReference type="EMBL" id="ELW72748.1"/>
    </source>
</evidence>
<dbReference type="SUPFAM" id="SSF50156">
    <property type="entry name" value="PDZ domain-like"/>
    <property type="match status" value="1"/>
</dbReference>
<feature type="compositionally biased region" description="Basic and acidic residues" evidence="2">
    <location>
        <begin position="396"/>
        <end position="410"/>
    </location>
</feature>
<dbReference type="Proteomes" id="UP000011518">
    <property type="component" value="Unassembled WGS sequence"/>
</dbReference>
<dbReference type="CDD" id="cd00136">
    <property type="entry name" value="PDZ_canonical"/>
    <property type="match status" value="1"/>
</dbReference>
<dbReference type="PROSITE" id="PS50003">
    <property type="entry name" value="PH_DOMAIN"/>
    <property type="match status" value="1"/>
</dbReference>
<gene>
    <name evidence="6" type="ORF">TREES_T100017512</name>
</gene>
<feature type="domain" description="PH" evidence="3">
    <location>
        <begin position="506"/>
        <end position="631"/>
    </location>
</feature>
<dbReference type="SMART" id="SM00233">
    <property type="entry name" value="PH"/>
    <property type="match status" value="2"/>
</dbReference>
<dbReference type="InterPro" id="IPR035899">
    <property type="entry name" value="DBL_dom_sf"/>
</dbReference>
<dbReference type="SMART" id="SM00228">
    <property type="entry name" value="PDZ"/>
    <property type="match status" value="1"/>
</dbReference>
<dbReference type="PANTHER" id="PTHR46001:SF5">
    <property type="entry name" value="RHO GUANINE NUCLEOTIDE EXCHANGE FACTOR TIAM2"/>
    <property type="match status" value="1"/>
</dbReference>
<organism evidence="6 7">
    <name type="scientific">Tupaia chinensis</name>
    <name type="common">Chinese tree shrew</name>
    <name type="synonym">Tupaia belangeri chinensis</name>
    <dbReference type="NCBI Taxonomy" id="246437"/>
    <lineage>
        <taxon>Eukaryota</taxon>
        <taxon>Metazoa</taxon>
        <taxon>Chordata</taxon>
        <taxon>Craniata</taxon>
        <taxon>Vertebrata</taxon>
        <taxon>Euteleostomi</taxon>
        <taxon>Mammalia</taxon>
        <taxon>Eutheria</taxon>
        <taxon>Euarchontoglires</taxon>
        <taxon>Scandentia</taxon>
        <taxon>Tupaiidae</taxon>
        <taxon>Tupaia</taxon>
    </lineage>
</organism>
<feature type="domain" description="DH" evidence="4">
    <location>
        <begin position="1044"/>
        <end position="1215"/>
    </location>
</feature>
<feature type="compositionally biased region" description="Low complexity" evidence="2">
    <location>
        <begin position="237"/>
        <end position="247"/>
    </location>
</feature>
<dbReference type="Gene3D" id="2.30.29.30">
    <property type="entry name" value="Pleckstrin-homology domain (PH domain)/Phosphotyrosine-binding domain (PTB)"/>
    <property type="match status" value="2"/>
</dbReference>
<name>L9LCU3_TUPCH</name>
<dbReference type="InterPro" id="IPR043537">
    <property type="entry name" value="Tiam1/Tiam2/Sif"/>
</dbReference>
<protein>
    <submittedName>
        <fullName evidence="6">T-lymphoma invasion and metastasis-inducing protein 2</fullName>
    </submittedName>
</protein>
<evidence type="ECO:0000259" key="5">
    <source>
        <dbReference type="PROSITE" id="PS50106"/>
    </source>
</evidence>
<sequence>MGNSESQYTLQGSKNYSNTITGAKQKPCSLKIRSIHAKDEKSLRGWDHGGSGAGYKSRSLARSCLSHFKSNQPYASRLGGPTCKASKGTAYSKHRTNAPGNGFQGSNSAFSLENGFHCVGPQPAESHTSRDCSGHLLNCYGRNESLASTPPGEDRKSPRVLIKTLGKLDGCLRVEFHNGGTLTQVPAEESRGPVQLLRYSPALEPGTPPLPEARRDSSADSPPSPRPSPTDSRLRSSKGSSLSSESSWYDSPWGQACELSEAEGSSLGPCMPDPSLHAGFPSADTKKPFNQSSSLSSLRDLYKDGPLESLSPSGVRLSDEYTGTLASLTARVSFASDIDVPSRVEHRDPIQYTSFTLPCRKSKALTEDTAKKDSLKARMRRISDWTGSLSRKKRKLQEPRSKEGSDYFDSRSEGLNAADVQVPSQATAFLWSGGAAQPLSQRNESTHAIGSDPLQQNIYENFMRELEMSRANTENIETSTDTAESSSESLSSLEQLDLLFEKEQGVVRKAGWLFFKPLVTLQKERKLELVARRKWKQYWVTLKGMTGVLLLSSTGCTLLFYETYGKNCTDQKSAPRCALFAEDSIVQSVPEHPKKENVFCLSNSFGDVYLFQATSQTDLENWVTAIHSACASLFAKKHGKEDTVRLLKNQTKNLLQKIDMDSKMKKMAELQLSVVSDPKNRKAIENQIQQWEQNLEKFHMDLFRVRCYLASLQGGELPNPKSLLAAASRPSKLALGRLGVLSVSSFHALVCSRDDSALRKRTLSLTQKGRNKKSIFSSLKGLDTLARKAKEKRPSITQIFDSSGNHGFSGTHLPQSSSHSSEYDEIEVFPLNVYDVQLTKTGSVSDFGFAVTAQVDERQRLSRIFVSDVLPDGLAYGEGLRKGNEIMTLNGEAVSDLDLKQMEALFSEKSVDLTLIARSPSTKATLSTSWSDSDLFSRDQKSLLPPPNQSQLLEEFLDNFKKNTANDFSNVPDITTGLKRSQTDGTLDQVSHREKLEQTFRSAEQIAALCRSFNDTQANSMEGPRESQDAPLRPLARHLSDADRLRKVIQELVDTEKSYVKMESLFGSLPEMLEFQKVFLETLEDGISASSDFNILETPSQFRKLLFSLGGSFLYYADHFKLYSGFCANHIKVQKVLERAKTDKAFKAFLDARNPTKQHSSTLESYLIKPVQRVLKYPLLLKELVSLTDHESEEHYHLTEALKAMEKVASHINEMQKIYEDYGTVFDQLVAEQSGTEKEVCEAPGLMRHFFKRAVILVYKENCKLKKKLPSNSRPAHGSADLDPFKFRWLIPISALQVRLGNTAGTENNSIWELIHTKSEIEGRPETIFQLCCSDSESKTNIVKVIRSILRENFRRHIKCELPLEKTCKDRLVPLKNRVPVSAKLASSRSLKVLKNSSSSEWASETGKGSSLDSDECSLSSSTPSSGCTPAGARQDSQGASPEKHPHSDSAEFSDSLIKESDILSDEDDDCQQTLRRGSPTKDIEIQFQRLRISEDPAAQPAGQPPGTEASEGQRGREQPRLVRGHFCPIKRKANSTRRDRGTLLKAQLRHQSLDSQPENTSVDLNSVLEREFSVQSLTSVVNEECFYETESHGKS</sequence>
<dbReference type="CDD" id="cd01230">
    <property type="entry name" value="PH1_Tiam1_2"/>
    <property type="match status" value="1"/>
</dbReference>
<dbReference type="Gene3D" id="1.20.900.10">
    <property type="entry name" value="Dbl homology (DH) domain"/>
    <property type="match status" value="1"/>
</dbReference>
<evidence type="ECO:0000313" key="7">
    <source>
        <dbReference type="Proteomes" id="UP000011518"/>
    </source>
</evidence>
<dbReference type="FunCoup" id="L9LCU3">
    <property type="interactions" value="369"/>
</dbReference>
<dbReference type="FunFam" id="2.30.42.10:FF:000128">
    <property type="entry name" value="T cell lymphoma invasion and metastasis 2"/>
    <property type="match status" value="1"/>
</dbReference>
<dbReference type="Pfam" id="PF00169">
    <property type="entry name" value="PH"/>
    <property type="match status" value="1"/>
</dbReference>
<evidence type="ECO:0000259" key="3">
    <source>
        <dbReference type="PROSITE" id="PS50003"/>
    </source>
</evidence>
<dbReference type="InterPro" id="IPR001478">
    <property type="entry name" value="PDZ"/>
</dbReference>
<dbReference type="Gene3D" id="2.30.42.10">
    <property type="match status" value="1"/>
</dbReference>
<dbReference type="InterPro" id="IPR036034">
    <property type="entry name" value="PDZ_sf"/>
</dbReference>
<dbReference type="InterPro" id="IPR001331">
    <property type="entry name" value="GDS_CDC24_CS"/>
</dbReference>
<accession>L9LCU3</accession>
<feature type="compositionally biased region" description="Low complexity" evidence="2">
    <location>
        <begin position="1409"/>
        <end position="1430"/>
    </location>
</feature>
<dbReference type="InterPro" id="IPR000219">
    <property type="entry name" value="DH_dom"/>
</dbReference>
<dbReference type="Pfam" id="PF23014">
    <property type="entry name" value="PH_Tiam1"/>
    <property type="match status" value="1"/>
</dbReference>
<keyword evidence="7" id="KW-1185">Reference proteome</keyword>
<dbReference type="PANTHER" id="PTHR46001">
    <property type="entry name" value="TIAM (MAMMALIAN TUMOR INVASION AND METASTASIS FACTOR) HOMOLOG"/>
    <property type="match status" value="1"/>
</dbReference>
<dbReference type="SMART" id="SM00325">
    <property type="entry name" value="RhoGEF"/>
    <property type="match status" value="1"/>
</dbReference>
<keyword evidence="1" id="KW-0677">Repeat</keyword>
<dbReference type="InterPro" id="IPR011993">
    <property type="entry name" value="PH-like_dom_sf"/>
</dbReference>
<dbReference type="eggNOG" id="KOG3519">
    <property type="taxonomic scope" value="Eukaryota"/>
</dbReference>
<feature type="compositionally biased region" description="Low complexity" evidence="2">
    <location>
        <begin position="1497"/>
        <end position="1507"/>
    </location>
</feature>
<dbReference type="Pfam" id="PF00595">
    <property type="entry name" value="PDZ"/>
    <property type="match status" value="1"/>
</dbReference>
<dbReference type="SUPFAM" id="SSF50729">
    <property type="entry name" value="PH domain-like"/>
    <property type="match status" value="2"/>
</dbReference>
<feature type="domain" description="PDZ" evidence="5">
    <location>
        <begin position="835"/>
        <end position="921"/>
    </location>
</feature>
<dbReference type="SUPFAM" id="SSF48065">
    <property type="entry name" value="DBL homology domain (DH-domain)"/>
    <property type="match status" value="1"/>
</dbReference>
<feature type="region of interest" description="Disordered" evidence="2">
    <location>
        <begin position="199"/>
        <end position="251"/>
    </location>
</feature>
<feature type="region of interest" description="Disordered" evidence="2">
    <location>
        <begin position="1397"/>
        <end position="1522"/>
    </location>
</feature>
<dbReference type="STRING" id="246437.L9LCU3"/>